<comment type="caution">
    <text evidence="1">The sequence shown here is derived from an EMBL/GenBank/DDBJ whole genome shotgun (WGS) entry which is preliminary data.</text>
</comment>
<sequence length="219" mass="25177">MTSNVQLKNIITLESESGPFISLFISLDTDNNFSEILDHIKQDFSKKYPNSNWDQYQNQLNERAVRRAMRASRCQSLAIYIGPNIFHIFKLRHYPVKTYYLIDNTMQIIPVIAESQFKSLNHLAKLKQKAINNIKFHYQASMKFKRASNDINEIMHAATAGRIDALMLNKNVYDQNDPKINGIMNDLAITTAGFGGNVFVLKNEEMPVNDTKIAMILRM</sequence>
<proteinExistence type="predicted"/>
<accession>A0A9W6AYU9</accession>
<reference evidence="1" key="1">
    <citation type="submission" date="2022-07" db="EMBL/GenBank/DDBJ databases">
        <authorList>
            <person name="Kouya T."/>
            <person name="Ishiyama Y."/>
        </authorList>
    </citation>
    <scope>NUCLEOTIDE SEQUENCE</scope>
    <source>
        <strain evidence="1">WR16-4</strain>
    </source>
</reference>
<gene>
    <name evidence="1" type="ORF">WR164_00560</name>
</gene>
<keyword evidence="2" id="KW-1185">Reference proteome</keyword>
<protein>
    <submittedName>
        <fullName evidence="1">Uncharacterized protein</fullName>
    </submittedName>
</protein>
<dbReference type="Proteomes" id="UP001144204">
    <property type="component" value="Unassembled WGS sequence"/>
</dbReference>
<reference evidence="1" key="2">
    <citation type="journal article" date="2023" name="PLoS ONE">
        <title>Philodulcilactobacillus myokoensis gen. nov., sp. nov., a fructophilic, acidophilic, and agar-phobic lactic acid bacterium isolated from fermented vegetable extracts.</title>
        <authorList>
            <person name="Kouya T."/>
            <person name="Ishiyama Y."/>
            <person name="Ohashi S."/>
            <person name="Kumakubo R."/>
            <person name="Yamazaki T."/>
            <person name="Otaki T."/>
        </authorList>
    </citation>
    <scope>NUCLEOTIDE SEQUENCE</scope>
    <source>
        <strain evidence="1">WR16-4</strain>
    </source>
</reference>
<evidence type="ECO:0000313" key="2">
    <source>
        <dbReference type="Proteomes" id="UP001144204"/>
    </source>
</evidence>
<dbReference type="AlphaFoldDB" id="A0A9W6AYU9"/>
<dbReference type="RefSeq" id="WP_286135537.1">
    <property type="nucleotide sequence ID" value="NZ_BRPL01000002.1"/>
</dbReference>
<organism evidence="1 2">
    <name type="scientific">Philodulcilactobacillus myokoensis</name>
    <dbReference type="NCBI Taxonomy" id="2929573"/>
    <lineage>
        <taxon>Bacteria</taxon>
        <taxon>Bacillati</taxon>
        <taxon>Bacillota</taxon>
        <taxon>Bacilli</taxon>
        <taxon>Lactobacillales</taxon>
        <taxon>Lactobacillaceae</taxon>
        <taxon>Philodulcilactobacillus</taxon>
    </lineage>
</organism>
<evidence type="ECO:0000313" key="1">
    <source>
        <dbReference type="EMBL" id="GLB46077.1"/>
    </source>
</evidence>
<dbReference type="EMBL" id="BRPL01000002">
    <property type="protein sequence ID" value="GLB46077.1"/>
    <property type="molecule type" value="Genomic_DNA"/>
</dbReference>
<name>A0A9W6AYU9_9LACO</name>